<keyword evidence="7" id="KW-0175">Coiled coil</keyword>
<feature type="transmembrane region" description="Helical" evidence="8">
    <location>
        <begin position="268"/>
        <end position="288"/>
    </location>
</feature>
<dbReference type="STRING" id="914150.TQ33_0598"/>
<evidence type="ECO:0000256" key="2">
    <source>
        <dbReference type="ARBA" id="ARBA00022475"/>
    </source>
</evidence>
<keyword evidence="6" id="KW-0653">Protein transport</keyword>
<dbReference type="PANTHER" id="PTHR30625:SF11">
    <property type="entry name" value="MOTA_TOLQ_EXBB PROTON CHANNEL DOMAIN-CONTAINING PROTEIN"/>
    <property type="match status" value="1"/>
</dbReference>
<evidence type="ECO:0000256" key="4">
    <source>
        <dbReference type="ARBA" id="ARBA00022989"/>
    </source>
</evidence>
<evidence type="ECO:0000259" key="10">
    <source>
        <dbReference type="Pfam" id="PF01618"/>
    </source>
</evidence>
<dbReference type="InterPro" id="IPR002898">
    <property type="entry name" value="MotA_ExbB_proton_chnl"/>
</dbReference>
<dbReference type="Proteomes" id="UP000034071">
    <property type="component" value="Chromosome"/>
</dbReference>
<dbReference type="PATRIC" id="fig|914150.5.peg.608"/>
<sequence>MRNVLALSLAGVLAFSVSAVSNAAESLSHSDLLKKVRDKERIQEQVNNQRVQTFQRQKNRQADLLADAKAKLAAEEAKSERLKASFDENEKQLTQIAEDLRIKQGNLGELFGVVRQAANSLSGDISSSLVSAQYPGRGALLDKLIEAEELPKMDDLRGFYVLMLQELSEQGNTASFAADVVNEEGRTETQTVERIGTFNLLSGNDYLIFDKGQIKTLQVQPSAEVRDLAADYESAASGYAGLYIDPTKGGILQLEKLKMSLADRLWKFKGFAGSTVMILLAIGLLIALERLFTLYMVTGPKVASQKKSSTPGNNPLGRVMKVYLANKDEDVENLELKLDEAVLKETPKIERGINLIKVIAALGPLLGLLGTVVGMIEVFQSITLHGTGDPRLMADGISQALVTTVWGLLAAIPLTFLHAVVAGKSKSIIHVLEEQSTGLMAQHDENNA</sequence>
<dbReference type="PANTHER" id="PTHR30625">
    <property type="entry name" value="PROTEIN TOLQ"/>
    <property type="match status" value="1"/>
</dbReference>
<feature type="transmembrane region" description="Helical" evidence="8">
    <location>
        <begin position="355"/>
        <end position="376"/>
    </location>
</feature>
<keyword evidence="3 8" id="KW-0812">Transmembrane</keyword>
<dbReference type="Pfam" id="PF01618">
    <property type="entry name" value="MotA_ExbB"/>
    <property type="match status" value="1"/>
</dbReference>
<dbReference type="RefSeq" id="WP_046560750.1">
    <property type="nucleotide sequence ID" value="NZ_CP010975.1"/>
</dbReference>
<reference evidence="11 12" key="1">
    <citation type="submission" date="2015-02" db="EMBL/GenBank/DDBJ databases">
        <title>Complete genome sequence of Kangiella geojedonensis strain YCS-5T.</title>
        <authorList>
            <person name="Kim K.M."/>
        </authorList>
    </citation>
    <scope>NUCLEOTIDE SEQUENCE [LARGE SCALE GENOMIC DNA]</scope>
    <source>
        <strain evidence="11 12">YCS-5</strain>
    </source>
</reference>
<evidence type="ECO:0000256" key="6">
    <source>
        <dbReference type="RuleBase" id="RU004057"/>
    </source>
</evidence>
<evidence type="ECO:0000313" key="11">
    <source>
        <dbReference type="EMBL" id="AKE51578.1"/>
    </source>
</evidence>
<name>A0A0F6RBI0_9GAMM</name>
<feature type="transmembrane region" description="Helical" evidence="8">
    <location>
        <begin position="396"/>
        <end position="421"/>
    </location>
</feature>
<dbReference type="GO" id="GO:0017038">
    <property type="term" value="P:protein import"/>
    <property type="evidence" value="ECO:0007669"/>
    <property type="project" value="TreeGrafter"/>
</dbReference>
<gene>
    <name evidence="11" type="ORF">TQ33_0598</name>
</gene>
<dbReference type="AlphaFoldDB" id="A0A0F6RBI0"/>
<dbReference type="OrthoDB" id="4045at2"/>
<dbReference type="InterPro" id="IPR050790">
    <property type="entry name" value="ExbB/TolQ_transport"/>
</dbReference>
<comment type="similarity">
    <text evidence="6">Belongs to the exbB/tolQ family.</text>
</comment>
<keyword evidence="5 8" id="KW-0472">Membrane</keyword>
<feature type="domain" description="MotA/TolQ/ExbB proton channel" evidence="10">
    <location>
        <begin position="314"/>
        <end position="433"/>
    </location>
</feature>
<evidence type="ECO:0000256" key="7">
    <source>
        <dbReference type="SAM" id="Coils"/>
    </source>
</evidence>
<feature type="chain" id="PRO_5002509311" evidence="9">
    <location>
        <begin position="24"/>
        <end position="448"/>
    </location>
</feature>
<organism evidence="11 12">
    <name type="scientific">Kangiella geojedonensis</name>
    <dbReference type="NCBI Taxonomy" id="914150"/>
    <lineage>
        <taxon>Bacteria</taxon>
        <taxon>Pseudomonadati</taxon>
        <taxon>Pseudomonadota</taxon>
        <taxon>Gammaproteobacteria</taxon>
        <taxon>Kangiellales</taxon>
        <taxon>Kangiellaceae</taxon>
        <taxon>Kangiella</taxon>
    </lineage>
</organism>
<feature type="coiled-coil region" evidence="7">
    <location>
        <begin position="58"/>
        <end position="92"/>
    </location>
</feature>
<evidence type="ECO:0000256" key="9">
    <source>
        <dbReference type="SAM" id="SignalP"/>
    </source>
</evidence>
<dbReference type="PIRSF" id="PIRSF037714">
    <property type="entry name" value="TolR"/>
    <property type="match status" value="1"/>
</dbReference>
<protein>
    <submittedName>
        <fullName evidence="11">MotA/TolQ/ExbB proton channel</fullName>
    </submittedName>
</protein>
<accession>A0A0F6RBI0</accession>
<keyword evidence="9" id="KW-0732">Signal</keyword>
<dbReference type="KEGG" id="kge:TQ33_0598"/>
<evidence type="ECO:0000256" key="1">
    <source>
        <dbReference type="ARBA" id="ARBA00004651"/>
    </source>
</evidence>
<dbReference type="EMBL" id="CP010975">
    <property type="protein sequence ID" value="AKE51578.1"/>
    <property type="molecule type" value="Genomic_DNA"/>
</dbReference>
<dbReference type="HOGENOM" id="CLU_047225_1_0_6"/>
<keyword evidence="6" id="KW-0813">Transport</keyword>
<dbReference type="GO" id="GO:0005886">
    <property type="term" value="C:plasma membrane"/>
    <property type="evidence" value="ECO:0007669"/>
    <property type="project" value="UniProtKB-SubCell"/>
</dbReference>
<evidence type="ECO:0000256" key="3">
    <source>
        <dbReference type="ARBA" id="ARBA00022692"/>
    </source>
</evidence>
<dbReference type="InterPro" id="IPR017270">
    <property type="entry name" value="MotA/TolQ/ExbB-rel"/>
</dbReference>
<evidence type="ECO:0000313" key="12">
    <source>
        <dbReference type="Proteomes" id="UP000034071"/>
    </source>
</evidence>
<evidence type="ECO:0000256" key="5">
    <source>
        <dbReference type="ARBA" id="ARBA00023136"/>
    </source>
</evidence>
<comment type="subcellular location">
    <subcellularLocation>
        <location evidence="1">Cell membrane</location>
        <topology evidence="1">Multi-pass membrane protein</topology>
    </subcellularLocation>
    <subcellularLocation>
        <location evidence="6">Membrane</location>
        <topology evidence="6">Multi-pass membrane protein</topology>
    </subcellularLocation>
</comment>
<feature type="signal peptide" evidence="9">
    <location>
        <begin position="1"/>
        <end position="23"/>
    </location>
</feature>
<keyword evidence="12" id="KW-1185">Reference proteome</keyword>
<keyword evidence="2" id="KW-1003">Cell membrane</keyword>
<proteinExistence type="inferred from homology"/>
<evidence type="ECO:0000256" key="8">
    <source>
        <dbReference type="SAM" id="Phobius"/>
    </source>
</evidence>
<keyword evidence="4 8" id="KW-1133">Transmembrane helix</keyword>